<evidence type="ECO:0000313" key="2">
    <source>
        <dbReference type="Proteomes" id="UP001143856"/>
    </source>
</evidence>
<comment type="caution">
    <text evidence="1">The sequence shown here is derived from an EMBL/GenBank/DDBJ whole genome shotgun (WGS) entry which is preliminary data.</text>
</comment>
<name>A0ACC1MV63_9PEZI</name>
<keyword evidence="2" id="KW-1185">Reference proteome</keyword>
<accession>A0ACC1MV63</accession>
<organism evidence="1 2">
    <name type="scientific">Xylaria curta</name>
    <dbReference type="NCBI Taxonomy" id="42375"/>
    <lineage>
        <taxon>Eukaryota</taxon>
        <taxon>Fungi</taxon>
        <taxon>Dikarya</taxon>
        <taxon>Ascomycota</taxon>
        <taxon>Pezizomycotina</taxon>
        <taxon>Sordariomycetes</taxon>
        <taxon>Xylariomycetidae</taxon>
        <taxon>Xylariales</taxon>
        <taxon>Xylariaceae</taxon>
        <taxon>Xylaria</taxon>
    </lineage>
</organism>
<proteinExistence type="predicted"/>
<sequence>MNHLESRIRIIDRVASDWLIPLHGPNADTVDFVMKSEPPHSACTGAPVEMVCEGGEVRFVERIISESIVLRDRVQWYTAMLGKQSSLEVLVNVLKKHRINNFAVTTFTQGSKTRRWALGWSFLTRRPSLSATRGCGSSISKNMLPPVTAITIYEHSPRAQTDAIHFLRKALCDTIESLDMRSWAWDEQRLRGIGFAEGNVWSRAYRRRRAGEGVTIENKASTPLLDITACTFGFSLTIQQECLDKPSDGPAVILRWLQGDDESLFESFAGVIRRCLRKDTTRPC</sequence>
<evidence type="ECO:0000313" key="1">
    <source>
        <dbReference type="EMBL" id="KAJ2970149.1"/>
    </source>
</evidence>
<gene>
    <name evidence="1" type="ORF">NUW58_g9783</name>
</gene>
<reference evidence="1" key="1">
    <citation type="submission" date="2022-10" db="EMBL/GenBank/DDBJ databases">
        <title>Genome Sequence of Xylaria curta.</title>
        <authorList>
            <person name="Buettner E."/>
        </authorList>
    </citation>
    <scope>NUCLEOTIDE SEQUENCE</scope>
    <source>
        <strain evidence="1">Babe10</strain>
    </source>
</reference>
<dbReference type="EMBL" id="JAPDGR010003764">
    <property type="protein sequence ID" value="KAJ2970149.1"/>
    <property type="molecule type" value="Genomic_DNA"/>
</dbReference>
<dbReference type="Proteomes" id="UP001143856">
    <property type="component" value="Unassembled WGS sequence"/>
</dbReference>
<protein>
    <submittedName>
        <fullName evidence="1">Uncharacterized protein</fullName>
    </submittedName>
</protein>